<evidence type="ECO:0000256" key="5">
    <source>
        <dbReference type="ARBA" id="ARBA00022989"/>
    </source>
</evidence>
<evidence type="ECO:0000256" key="4">
    <source>
        <dbReference type="ARBA" id="ARBA00022927"/>
    </source>
</evidence>
<evidence type="ECO:0000256" key="8">
    <source>
        <dbReference type="RuleBase" id="RU363111"/>
    </source>
</evidence>
<sequence>MSGTFEQAFRAQLSSWRGSTSSTPEQITTNPNPSFLDRVQNLNPFKNQSYVSLPTSEPPATPSNENIEEPSWFTLSRWDRLLIFGITLLGSVACFALCFAILPLLALKPRKFAVLWSLGSLLFVVSFGILQGPINYLVHLTSPARLPFTVAYFGAIIMTLVFSIGLKSTLLTILAAVLQIVAAIWYTVSYFPMGSQSLKFASRVGARQVTNWINS</sequence>
<keyword evidence="4 8" id="KW-0653">Protein transport</keyword>
<dbReference type="EMBL" id="QQZK01000008">
    <property type="protein sequence ID" value="KAF5104442.1"/>
    <property type="molecule type" value="Genomic_DNA"/>
</dbReference>
<evidence type="ECO:0000313" key="10">
    <source>
        <dbReference type="EMBL" id="KAF5104442.1"/>
    </source>
</evidence>
<evidence type="ECO:0000256" key="1">
    <source>
        <dbReference type="ARBA" id="ARBA00004141"/>
    </source>
</evidence>
<keyword evidence="3 8" id="KW-0812">Transmembrane</keyword>
<proteinExistence type="inferred from homology"/>
<keyword evidence="6 8" id="KW-0472">Membrane</keyword>
<comment type="similarity">
    <text evidence="7 8">Belongs to the SFT2 family.</text>
</comment>
<dbReference type="EMBL" id="CCBN010000021">
    <property type="protein sequence ID" value="CDO57365.1"/>
    <property type="molecule type" value="Genomic_DNA"/>
</dbReference>
<dbReference type="Proteomes" id="UP000750522">
    <property type="component" value="Unassembled WGS sequence"/>
</dbReference>
<evidence type="ECO:0000256" key="6">
    <source>
        <dbReference type="ARBA" id="ARBA00023136"/>
    </source>
</evidence>
<dbReference type="Pfam" id="PF04178">
    <property type="entry name" value="Got1"/>
    <property type="match status" value="1"/>
</dbReference>
<keyword evidence="2 8" id="KW-0813">Transport</keyword>
<feature type="transmembrane region" description="Helical" evidence="8">
    <location>
        <begin position="113"/>
        <end position="134"/>
    </location>
</feature>
<evidence type="ECO:0000313" key="9">
    <source>
        <dbReference type="EMBL" id="CDO57365.1"/>
    </source>
</evidence>
<dbReference type="OrthoDB" id="660759at2759"/>
<keyword evidence="11" id="KW-1185">Reference proteome</keyword>
<evidence type="ECO:0000313" key="11">
    <source>
        <dbReference type="Proteomes" id="UP000242525"/>
    </source>
</evidence>
<accession>A0A0J9XJD9</accession>
<dbReference type="AlphaFoldDB" id="A0A0J9XJD9"/>
<comment type="caution">
    <text evidence="9">The sequence shown here is derived from an EMBL/GenBank/DDBJ whole genome shotgun (WGS) entry which is preliminary data.</text>
</comment>
<organism evidence="9 11">
    <name type="scientific">Geotrichum candidum</name>
    <name type="common">Oospora lactis</name>
    <name type="synonym">Dipodascus geotrichum</name>
    <dbReference type="NCBI Taxonomy" id="1173061"/>
    <lineage>
        <taxon>Eukaryota</taxon>
        <taxon>Fungi</taxon>
        <taxon>Dikarya</taxon>
        <taxon>Ascomycota</taxon>
        <taxon>Saccharomycotina</taxon>
        <taxon>Dipodascomycetes</taxon>
        <taxon>Dipodascales</taxon>
        <taxon>Dipodascaceae</taxon>
        <taxon>Geotrichum</taxon>
    </lineage>
</organism>
<evidence type="ECO:0000256" key="2">
    <source>
        <dbReference type="ARBA" id="ARBA00022448"/>
    </source>
</evidence>
<evidence type="ECO:0000256" key="7">
    <source>
        <dbReference type="ARBA" id="ARBA00025800"/>
    </source>
</evidence>
<dbReference type="GO" id="GO:0015031">
    <property type="term" value="P:protein transport"/>
    <property type="evidence" value="ECO:0007669"/>
    <property type="project" value="UniProtKB-KW"/>
</dbReference>
<reference evidence="10" key="3">
    <citation type="submission" date="2020-01" db="EMBL/GenBank/DDBJ databases">
        <authorList>
            <person name="Perkins V."/>
            <person name="Lessard M.-H."/>
            <person name="Dugat-Bony E."/>
            <person name="Frenette M."/>
            <person name="Labrie S."/>
        </authorList>
    </citation>
    <scope>NUCLEOTIDE SEQUENCE</scope>
    <source>
        <strain evidence="10">LMA-70</strain>
    </source>
</reference>
<feature type="transmembrane region" description="Helical" evidence="8">
    <location>
        <begin position="146"/>
        <end position="164"/>
    </location>
</feature>
<comment type="subcellular location">
    <subcellularLocation>
        <location evidence="8">Golgi apparatus membrane</location>
        <topology evidence="8">Multi-pass membrane protein</topology>
    </subcellularLocation>
    <subcellularLocation>
        <location evidence="1">Membrane</location>
        <topology evidence="1">Multi-pass membrane protein</topology>
    </subcellularLocation>
</comment>
<protein>
    <recommendedName>
        <fullName evidence="8">Protein transport protein SFT2</fullName>
    </recommendedName>
</protein>
<reference evidence="9 11" key="1">
    <citation type="submission" date="2014-03" db="EMBL/GenBank/DDBJ databases">
        <authorList>
            <person name="Casaregola S."/>
        </authorList>
    </citation>
    <scope>NUCLEOTIDE SEQUENCE [LARGE SCALE GENOMIC DNA]</scope>
    <source>
        <strain evidence="9 11">CLIB 918</strain>
    </source>
</reference>
<reference evidence="10" key="2">
    <citation type="journal article" date="2020" name="Front. Microbiol.">
        <title>Phenotypic and Genetic Characterization of the Cheese Ripening Yeast Geotrichum candidum.</title>
        <authorList>
            <person name="Perkins V."/>
            <person name="Vignola S."/>
            <person name="Lessard M.H."/>
            <person name="Plante P.L."/>
            <person name="Corbeil J."/>
            <person name="Dugat-Bony E."/>
            <person name="Frenette M."/>
            <person name="Labrie S."/>
        </authorList>
    </citation>
    <scope>NUCLEOTIDE SEQUENCE</scope>
    <source>
        <strain evidence="10">LMA-70</strain>
    </source>
</reference>
<dbReference type="GO" id="GO:0000139">
    <property type="term" value="C:Golgi membrane"/>
    <property type="evidence" value="ECO:0007669"/>
    <property type="project" value="UniProtKB-SubCell"/>
</dbReference>
<name>A0A0J9XJD9_GEOCN</name>
<evidence type="ECO:0000256" key="3">
    <source>
        <dbReference type="ARBA" id="ARBA00022692"/>
    </source>
</evidence>
<feature type="transmembrane region" description="Helical" evidence="8">
    <location>
        <begin position="81"/>
        <end position="107"/>
    </location>
</feature>
<dbReference type="GO" id="GO:0016192">
    <property type="term" value="P:vesicle-mediated transport"/>
    <property type="evidence" value="ECO:0007669"/>
    <property type="project" value="InterPro"/>
</dbReference>
<dbReference type="STRING" id="1173061.A0A0J9XJD9"/>
<comment type="function">
    <text evidence="8">Nonessential protein required for the fusion of transport vesicles derived from the endocytic pathway with the Golgi complex.</text>
</comment>
<feature type="transmembrane region" description="Helical" evidence="8">
    <location>
        <begin position="170"/>
        <end position="193"/>
    </location>
</feature>
<gene>
    <name evidence="9" type="ORF">BN980_GECA21s00010g</name>
    <name evidence="10" type="ORF">DV451_000677</name>
</gene>
<dbReference type="PANTHER" id="PTHR23137:SF36">
    <property type="entry name" value="VESICLE TRANSPORT PROTEIN SFT2C"/>
    <property type="match status" value="1"/>
</dbReference>
<keyword evidence="5 8" id="KW-1133">Transmembrane helix</keyword>
<dbReference type="Proteomes" id="UP000242525">
    <property type="component" value="Unassembled WGS sequence"/>
</dbReference>
<dbReference type="InterPro" id="IPR011691">
    <property type="entry name" value="Vesicle_transpt_SFT2"/>
</dbReference>
<dbReference type="PANTHER" id="PTHR23137">
    <property type="entry name" value="VESICLE TRANSPORT PROTEIN-RELATED"/>
    <property type="match status" value="1"/>
</dbReference>
<keyword evidence="8" id="KW-0333">Golgi apparatus</keyword>
<dbReference type="InterPro" id="IPR007305">
    <property type="entry name" value="Vesicle_transpt_Got1/SFT2"/>
</dbReference>